<proteinExistence type="predicted"/>
<accession>A0ABR4FR51</accession>
<evidence type="ECO:0008006" key="3">
    <source>
        <dbReference type="Google" id="ProtNLM"/>
    </source>
</evidence>
<name>A0ABR4FR51_9EURO</name>
<evidence type="ECO:0000313" key="1">
    <source>
        <dbReference type="EMBL" id="KAL2785502.1"/>
    </source>
</evidence>
<dbReference type="Proteomes" id="UP001610563">
    <property type="component" value="Unassembled WGS sequence"/>
</dbReference>
<protein>
    <recommendedName>
        <fullName evidence="3">F-box domain-containing protein</fullName>
    </recommendedName>
</protein>
<keyword evidence="2" id="KW-1185">Reference proteome</keyword>
<evidence type="ECO:0000313" key="2">
    <source>
        <dbReference type="Proteomes" id="UP001610563"/>
    </source>
</evidence>
<gene>
    <name evidence="1" type="ORF">BJX66DRAFT_347425</name>
</gene>
<comment type="caution">
    <text evidence="1">The sequence shown here is derived from an EMBL/GenBank/DDBJ whole genome shotgun (WGS) entry which is preliminary data.</text>
</comment>
<organism evidence="1 2">
    <name type="scientific">Aspergillus keveii</name>
    <dbReference type="NCBI Taxonomy" id="714993"/>
    <lineage>
        <taxon>Eukaryota</taxon>
        <taxon>Fungi</taxon>
        <taxon>Dikarya</taxon>
        <taxon>Ascomycota</taxon>
        <taxon>Pezizomycotina</taxon>
        <taxon>Eurotiomycetes</taxon>
        <taxon>Eurotiomycetidae</taxon>
        <taxon>Eurotiales</taxon>
        <taxon>Aspergillaceae</taxon>
        <taxon>Aspergillus</taxon>
        <taxon>Aspergillus subgen. Nidulantes</taxon>
    </lineage>
</organism>
<dbReference type="EMBL" id="JBFTWV010000142">
    <property type="protein sequence ID" value="KAL2785502.1"/>
    <property type="molecule type" value="Genomic_DNA"/>
</dbReference>
<sequence>MTQDLQPKLWAHIAGHLQDDSASLSCYARVCRQWQAIFEQQLYRKIYVHSFYFKAEKGIMSEERFRPYVRYVDYTIILPYWLRDYYSTKLVGYTEQNSVRLANNEAFKDAVLAIMDTLSKWGDDRRVTLRLHISWHGKGQEPLTEETSTYQWWKATLDGESVVCPYRVQFPNEDASCLPKVSCIDQLISSAKIWPGAVLLCAQRSVTLRELHLNLPEMIRPDHIDYIHGRRHVFHFGPLSNETWSNAIPAINFLSRDGRDMFAVNLRNLSQNVRELELTKTVIDWDFLFPLDDRDNPMALTSSLYWPYLEIVRLDIPRNIIHADKFHRLFISLGYAARRMPSLKFMTFSLELGDLVEFEFRSRDSSLTPYLIWEGPSKDFTIMWASYLGYKPDAHVARA</sequence>
<reference evidence="1 2" key="1">
    <citation type="submission" date="2024-07" db="EMBL/GenBank/DDBJ databases">
        <title>Section-level genome sequencing and comparative genomics of Aspergillus sections Usti and Cavernicolus.</title>
        <authorList>
            <consortium name="Lawrence Berkeley National Laboratory"/>
            <person name="Nybo J.L."/>
            <person name="Vesth T.C."/>
            <person name="Theobald S."/>
            <person name="Frisvad J.C."/>
            <person name="Larsen T.O."/>
            <person name="Kjaerboelling I."/>
            <person name="Rothschild-Mancinelli K."/>
            <person name="Lyhne E.K."/>
            <person name="Kogle M.E."/>
            <person name="Barry K."/>
            <person name="Clum A."/>
            <person name="Na H."/>
            <person name="Ledsgaard L."/>
            <person name="Lin J."/>
            <person name="Lipzen A."/>
            <person name="Kuo A."/>
            <person name="Riley R."/>
            <person name="Mondo S."/>
            <person name="Labutti K."/>
            <person name="Haridas S."/>
            <person name="Pangalinan J."/>
            <person name="Salamov A.A."/>
            <person name="Simmons B.A."/>
            <person name="Magnuson J.K."/>
            <person name="Chen J."/>
            <person name="Drula E."/>
            <person name="Henrissat B."/>
            <person name="Wiebenga A."/>
            <person name="Lubbers R.J."/>
            <person name="Gomes A.C."/>
            <person name="Makela M.R."/>
            <person name="Stajich J."/>
            <person name="Grigoriev I.V."/>
            <person name="Mortensen U.H."/>
            <person name="De Vries R.P."/>
            <person name="Baker S.E."/>
            <person name="Andersen M.R."/>
        </authorList>
    </citation>
    <scope>NUCLEOTIDE SEQUENCE [LARGE SCALE GENOMIC DNA]</scope>
    <source>
        <strain evidence="1 2">CBS 209.92</strain>
    </source>
</reference>